<sequence length="244" mass="27045">MLPNMKLTIDRRTGLNRFLASWKSADDPRLGNYTLRIDPAGSPQLILYEGQVPWFRVGHWNGIRLSDGLSHSEWNFRDGTQGCERKPGSLICSKGEGFVKLEKKSGYMAPEYAMQGLYSTKSNDFSFGVLLLEIISSRKNIECINGTQYGSCGMMEELDIVDPALCQPFSTDEVSQCIHIGLLCVREAATERPTMSDVIFMLANETTLPPPPNTPAFTFHYADSSKSSGAVSWNRVSITALEAC</sequence>
<evidence type="ECO:0000313" key="8">
    <source>
        <dbReference type="Proteomes" id="UP000796880"/>
    </source>
</evidence>
<keyword evidence="8" id="KW-1185">Reference proteome</keyword>
<dbReference type="EMBL" id="VOIH02000001">
    <property type="protein sequence ID" value="KAF3455513.1"/>
    <property type="molecule type" value="Genomic_DNA"/>
</dbReference>
<evidence type="ECO:0000256" key="3">
    <source>
        <dbReference type="ARBA" id="ARBA00022741"/>
    </source>
</evidence>
<keyword evidence="3" id="KW-0547">Nucleotide-binding</keyword>
<protein>
    <recommendedName>
        <fullName evidence="6">Serine-threonine/tyrosine-protein kinase catalytic domain-containing protein</fullName>
    </recommendedName>
</protein>
<evidence type="ECO:0000256" key="2">
    <source>
        <dbReference type="ARBA" id="ARBA00022679"/>
    </source>
</evidence>
<evidence type="ECO:0000256" key="1">
    <source>
        <dbReference type="ARBA" id="ARBA00022527"/>
    </source>
</evidence>
<dbReference type="SUPFAM" id="SSF56112">
    <property type="entry name" value="Protein kinase-like (PK-like)"/>
    <property type="match status" value="1"/>
</dbReference>
<keyword evidence="2" id="KW-0808">Transferase</keyword>
<dbReference type="GO" id="GO:0005524">
    <property type="term" value="F:ATP binding"/>
    <property type="evidence" value="ECO:0007669"/>
    <property type="project" value="UniProtKB-KW"/>
</dbReference>
<keyword evidence="5" id="KW-0067">ATP-binding</keyword>
<evidence type="ECO:0000256" key="4">
    <source>
        <dbReference type="ARBA" id="ARBA00022777"/>
    </source>
</evidence>
<feature type="domain" description="Serine-threonine/tyrosine-protein kinase catalytic" evidence="6">
    <location>
        <begin position="106"/>
        <end position="199"/>
    </location>
</feature>
<keyword evidence="1" id="KW-0723">Serine/threonine-protein kinase</keyword>
<proteinExistence type="predicted"/>
<dbReference type="InterPro" id="IPR001245">
    <property type="entry name" value="Ser-Thr/Tyr_kinase_cat_dom"/>
</dbReference>
<dbReference type="GO" id="GO:0005886">
    <property type="term" value="C:plasma membrane"/>
    <property type="evidence" value="ECO:0007669"/>
    <property type="project" value="TreeGrafter"/>
</dbReference>
<dbReference type="Gene3D" id="1.10.510.10">
    <property type="entry name" value="Transferase(Phosphotransferase) domain 1"/>
    <property type="match status" value="1"/>
</dbReference>
<comment type="caution">
    <text evidence="7">The sequence shown here is derived from an EMBL/GenBank/DDBJ whole genome shotgun (WGS) entry which is preliminary data.</text>
</comment>
<dbReference type="Pfam" id="PF07714">
    <property type="entry name" value="PK_Tyr_Ser-Thr"/>
    <property type="match status" value="1"/>
</dbReference>
<dbReference type="PANTHER" id="PTHR27002:SF1095">
    <property type="entry name" value="G-TYPE LECTIN S-RECEPTOR-LIKE SERINE_THREONINE-PROTEIN KINASE RKS1"/>
    <property type="match status" value="1"/>
</dbReference>
<reference evidence="7" key="1">
    <citation type="submission" date="2020-03" db="EMBL/GenBank/DDBJ databases">
        <title>A high-quality chromosome-level genome assembly of a woody plant with both climbing and erect habits, Rhamnella rubrinervis.</title>
        <authorList>
            <person name="Lu Z."/>
            <person name="Yang Y."/>
            <person name="Zhu X."/>
            <person name="Sun Y."/>
        </authorList>
    </citation>
    <scope>NUCLEOTIDE SEQUENCE</scope>
    <source>
        <strain evidence="7">BYM</strain>
        <tissue evidence="7">Leaf</tissue>
    </source>
</reference>
<dbReference type="PANTHER" id="PTHR27002">
    <property type="entry name" value="RECEPTOR-LIKE SERINE/THREONINE-PROTEIN KINASE SD1-8"/>
    <property type="match status" value="1"/>
</dbReference>
<name>A0A8K0MRQ7_9ROSA</name>
<organism evidence="7 8">
    <name type="scientific">Rhamnella rubrinervis</name>
    <dbReference type="NCBI Taxonomy" id="2594499"/>
    <lineage>
        <taxon>Eukaryota</taxon>
        <taxon>Viridiplantae</taxon>
        <taxon>Streptophyta</taxon>
        <taxon>Embryophyta</taxon>
        <taxon>Tracheophyta</taxon>
        <taxon>Spermatophyta</taxon>
        <taxon>Magnoliopsida</taxon>
        <taxon>eudicotyledons</taxon>
        <taxon>Gunneridae</taxon>
        <taxon>Pentapetalae</taxon>
        <taxon>rosids</taxon>
        <taxon>fabids</taxon>
        <taxon>Rosales</taxon>
        <taxon>Rhamnaceae</taxon>
        <taxon>rhamnoid group</taxon>
        <taxon>Rhamneae</taxon>
        <taxon>Rhamnella</taxon>
    </lineage>
</organism>
<dbReference type="AlphaFoldDB" id="A0A8K0MRQ7"/>
<dbReference type="Proteomes" id="UP000796880">
    <property type="component" value="Unassembled WGS sequence"/>
</dbReference>
<dbReference type="GO" id="GO:0004674">
    <property type="term" value="F:protein serine/threonine kinase activity"/>
    <property type="evidence" value="ECO:0007669"/>
    <property type="project" value="UniProtKB-KW"/>
</dbReference>
<gene>
    <name evidence="7" type="ORF">FNV43_RR00144</name>
</gene>
<dbReference type="InterPro" id="IPR011009">
    <property type="entry name" value="Kinase-like_dom_sf"/>
</dbReference>
<keyword evidence="4" id="KW-0418">Kinase</keyword>
<dbReference type="OrthoDB" id="4062651at2759"/>
<accession>A0A8K0MRQ7</accession>
<evidence type="ECO:0000256" key="5">
    <source>
        <dbReference type="ARBA" id="ARBA00022840"/>
    </source>
</evidence>
<evidence type="ECO:0000313" key="7">
    <source>
        <dbReference type="EMBL" id="KAF3455513.1"/>
    </source>
</evidence>
<evidence type="ECO:0000259" key="6">
    <source>
        <dbReference type="Pfam" id="PF07714"/>
    </source>
</evidence>